<evidence type="ECO:0000313" key="2">
    <source>
        <dbReference type="Proteomes" id="UP001319080"/>
    </source>
</evidence>
<gene>
    <name evidence="1" type="ORF">KK062_26180</name>
</gene>
<protein>
    <submittedName>
        <fullName evidence="1">Uncharacterized protein</fullName>
    </submittedName>
</protein>
<dbReference type="Proteomes" id="UP001319080">
    <property type="component" value="Unassembled WGS sequence"/>
</dbReference>
<proteinExistence type="predicted"/>
<dbReference type="EMBL" id="JAHESE010000040">
    <property type="protein sequence ID" value="MBT1711757.1"/>
    <property type="molecule type" value="Genomic_DNA"/>
</dbReference>
<dbReference type="AlphaFoldDB" id="A0AAP2E4W7"/>
<name>A0AAP2E4W7_9BACT</name>
<comment type="caution">
    <text evidence="1">The sequence shown here is derived from an EMBL/GenBank/DDBJ whole genome shotgun (WGS) entry which is preliminary data.</text>
</comment>
<evidence type="ECO:0000313" key="1">
    <source>
        <dbReference type="EMBL" id="MBT1711757.1"/>
    </source>
</evidence>
<dbReference type="RefSeq" id="WP_254087328.1">
    <property type="nucleotide sequence ID" value="NZ_JAHESE010000040.1"/>
</dbReference>
<keyword evidence="2" id="KW-1185">Reference proteome</keyword>
<reference evidence="1 2" key="1">
    <citation type="submission" date="2021-05" db="EMBL/GenBank/DDBJ databases">
        <title>A Polyphasic approach of four new species of the genus Ohtaekwangia: Ohtaekwangia histidinii sp. nov., Ohtaekwangia cretensis sp. nov., Ohtaekwangia indiensis sp. nov., Ohtaekwangia reichenbachii sp. nov. from diverse environment.</title>
        <authorList>
            <person name="Octaviana S."/>
        </authorList>
    </citation>
    <scope>NUCLEOTIDE SEQUENCE [LARGE SCALE GENOMIC DNA]</scope>
    <source>
        <strain evidence="1 2">PWU5</strain>
    </source>
</reference>
<organism evidence="1 2">
    <name type="scientific">Dawidia cretensis</name>
    <dbReference type="NCBI Taxonomy" id="2782350"/>
    <lineage>
        <taxon>Bacteria</taxon>
        <taxon>Pseudomonadati</taxon>
        <taxon>Bacteroidota</taxon>
        <taxon>Cytophagia</taxon>
        <taxon>Cytophagales</taxon>
        <taxon>Chryseotaleaceae</taxon>
        <taxon>Dawidia</taxon>
    </lineage>
</organism>
<accession>A0AAP2E4W7</accession>
<sequence>MSLNRIILSTKDIERITGRSERQSRAILAGVRKSLGKQPRQHVSIQEYCRHTGLPEEDVARHLGIQK</sequence>